<reference evidence="1" key="1">
    <citation type="submission" date="2023-10" db="EMBL/GenBank/DDBJ databases">
        <authorList>
            <person name="Rodriguez Cubillos JULIANA M."/>
            <person name="De Vega J."/>
        </authorList>
    </citation>
    <scope>NUCLEOTIDE SEQUENCE</scope>
</reference>
<keyword evidence="2" id="KW-1185">Reference proteome</keyword>
<sequence>MMWMQHSLSAGFGLLASQCDWTRIWTHSNSFTLYSRAGKQIDVEIAAIEENLGGGGRRGNIGIIELVEEGSRLIEVAEGCGGEGEEVVVLEMAKGVGGEVAKGGEEGDKGEVQGGGKGRRRGGEVPEGVEEGERGELVKGREGNDRWMRVGKRETEGRVQMVRKREIEGRWQRVGKRVGRE</sequence>
<comment type="caution">
    <text evidence="1">The sequence shown here is derived from an EMBL/GenBank/DDBJ whole genome shotgun (WGS) entry which is preliminary data.</text>
</comment>
<dbReference type="EMBL" id="CASHSV030000716">
    <property type="protein sequence ID" value="CAJ2674582.1"/>
    <property type="molecule type" value="Genomic_DNA"/>
</dbReference>
<name>A0ACB0M562_TRIPR</name>
<evidence type="ECO:0000313" key="2">
    <source>
        <dbReference type="Proteomes" id="UP001177021"/>
    </source>
</evidence>
<evidence type="ECO:0000313" key="1">
    <source>
        <dbReference type="EMBL" id="CAJ2674582.1"/>
    </source>
</evidence>
<proteinExistence type="predicted"/>
<gene>
    <name evidence="1" type="ORF">MILVUS5_LOCUS37794</name>
</gene>
<dbReference type="Proteomes" id="UP001177021">
    <property type="component" value="Unassembled WGS sequence"/>
</dbReference>
<accession>A0ACB0M562</accession>
<organism evidence="1 2">
    <name type="scientific">Trifolium pratense</name>
    <name type="common">Red clover</name>
    <dbReference type="NCBI Taxonomy" id="57577"/>
    <lineage>
        <taxon>Eukaryota</taxon>
        <taxon>Viridiplantae</taxon>
        <taxon>Streptophyta</taxon>
        <taxon>Embryophyta</taxon>
        <taxon>Tracheophyta</taxon>
        <taxon>Spermatophyta</taxon>
        <taxon>Magnoliopsida</taxon>
        <taxon>eudicotyledons</taxon>
        <taxon>Gunneridae</taxon>
        <taxon>Pentapetalae</taxon>
        <taxon>rosids</taxon>
        <taxon>fabids</taxon>
        <taxon>Fabales</taxon>
        <taxon>Fabaceae</taxon>
        <taxon>Papilionoideae</taxon>
        <taxon>50 kb inversion clade</taxon>
        <taxon>NPAAA clade</taxon>
        <taxon>Hologalegina</taxon>
        <taxon>IRL clade</taxon>
        <taxon>Trifolieae</taxon>
        <taxon>Trifolium</taxon>
    </lineage>
</organism>
<protein>
    <submittedName>
        <fullName evidence="1">Uncharacterized protein</fullName>
    </submittedName>
</protein>